<proteinExistence type="predicted"/>
<evidence type="ECO:0000313" key="1">
    <source>
        <dbReference type="EMBL" id="KAL2630119.1"/>
    </source>
</evidence>
<accession>A0ABD1YI93</accession>
<protein>
    <submittedName>
        <fullName evidence="1">Uncharacterized protein</fullName>
    </submittedName>
</protein>
<evidence type="ECO:0000313" key="2">
    <source>
        <dbReference type="Proteomes" id="UP001605036"/>
    </source>
</evidence>
<name>A0ABD1YI93_9MARC</name>
<organism evidence="1 2">
    <name type="scientific">Riccia fluitans</name>
    <dbReference type="NCBI Taxonomy" id="41844"/>
    <lineage>
        <taxon>Eukaryota</taxon>
        <taxon>Viridiplantae</taxon>
        <taxon>Streptophyta</taxon>
        <taxon>Embryophyta</taxon>
        <taxon>Marchantiophyta</taxon>
        <taxon>Marchantiopsida</taxon>
        <taxon>Marchantiidae</taxon>
        <taxon>Marchantiales</taxon>
        <taxon>Ricciaceae</taxon>
        <taxon>Riccia</taxon>
    </lineage>
</organism>
<reference evidence="1 2" key="1">
    <citation type="submission" date="2024-09" db="EMBL/GenBank/DDBJ databases">
        <title>Chromosome-scale assembly of Riccia fluitans.</title>
        <authorList>
            <person name="Paukszto L."/>
            <person name="Sawicki J."/>
            <person name="Karawczyk K."/>
            <person name="Piernik-Szablinska J."/>
            <person name="Szczecinska M."/>
            <person name="Mazdziarz M."/>
        </authorList>
    </citation>
    <scope>NUCLEOTIDE SEQUENCE [LARGE SCALE GENOMIC DNA]</scope>
    <source>
        <strain evidence="1">Rf_01</strain>
        <tissue evidence="1">Aerial parts of the thallus</tissue>
    </source>
</reference>
<dbReference type="EMBL" id="JBHFFA010000004">
    <property type="protein sequence ID" value="KAL2630119.1"/>
    <property type="molecule type" value="Genomic_DNA"/>
</dbReference>
<comment type="caution">
    <text evidence="1">The sequence shown here is derived from an EMBL/GenBank/DDBJ whole genome shotgun (WGS) entry which is preliminary data.</text>
</comment>
<dbReference type="Proteomes" id="UP001605036">
    <property type="component" value="Unassembled WGS sequence"/>
</dbReference>
<gene>
    <name evidence="1" type="ORF">R1flu_014805</name>
</gene>
<sequence length="138" mass="16111">MSILRDEEDREVRDEELILEQVYKYYTELYTQPTVSAAEKHEQDKVLTLIDQLVSEEENLQLTALPGAEELRNMVKDLPSDKSPGEDGLLAEVLHELWDEISPCCLKFIQEPWHSKRIGKYNTRAIIPKNEKKDDLRN</sequence>
<dbReference type="AlphaFoldDB" id="A0ABD1YI93"/>
<keyword evidence="2" id="KW-1185">Reference proteome</keyword>